<dbReference type="Gene3D" id="2.120.10.90">
    <property type="entry name" value="DNA gyrase/topoisomerase IV, subunit A, C-terminal"/>
    <property type="match status" value="1"/>
</dbReference>
<dbReference type="FunFam" id="2.120.10.90:FF:000005">
    <property type="entry name" value="DNA topoisomerase 4 subunit A"/>
    <property type="match status" value="1"/>
</dbReference>
<dbReference type="FunFam" id="3.30.1360.40:FF:000002">
    <property type="entry name" value="DNA gyrase subunit A"/>
    <property type="match status" value="1"/>
</dbReference>
<feature type="domain" description="Topo IIA-type catalytic" evidence="12">
    <location>
        <begin position="35"/>
        <end position="499"/>
    </location>
</feature>
<dbReference type="InterPro" id="IPR002205">
    <property type="entry name" value="Topo_IIA_dom_A"/>
</dbReference>
<dbReference type="GO" id="GO:0005694">
    <property type="term" value="C:chromosome"/>
    <property type="evidence" value="ECO:0007669"/>
    <property type="project" value="InterPro"/>
</dbReference>
<evidence type="ECO:0000256" key="2">
    <source>
        <dbReference type="ARBA" id="ARBA00008263"/>
    </source>
</evidence>
<dbReference type="SUPFAM" id="SSF101904">
    <property type="entry name" value="GyrA/ParC C-terminal domain-like"/>
    <property type="match status" value="1"/>
</dbReference>
<comment type="subunit">
    <text evidence="8">Heterotetramer composed of ParC and ParE.</text>
</comment>
<dbReference type="InterPro" id="IPR005743">
    <property type="entry name" value="GyrA"/>
</dbReference>
<dbReference type="FunFam" id="1.10.268.10:FF:000001">
    <property type="entry name" value="DNA gyrase subunit A"/>
    <property type="match status" value="1"/>
</dbReference>
<dbReference type="Proteomes" id="UP000266287">
    <property type="component" value="Unassembled WGS sequence"/>
</dbReference>
<dbReference type="AlphaFoldDB" id="A0A399FUN5"/>
<feature type="active site" description="O-(5'-phospho-DNA)-tyrosine intermediate" evidence="9 10">
    <location>
        <position position="123"/>
    </location>
</feature>
<dbReference type="PANTHER" id="PTHR43493">
    <property type="entry name" value="DNA GYRASE/TOPOISOMERASE SUBUNIT A"/>
    <property type="match status" value="1"/>
</dbReference>
<organism evidence="13 14">
    <name type="scientific">candidate division NPL-UPA2 bacterium Unc8</name>
    <dbReference type="NCBI Taxonomy" id="1980939"/>
    <lineage>
        <taxon>Bacteria</taxon>
    </lineage>
</organism>
<dbReference type="FunFam" id="3.90.199.10:FF:000001">
    <property type="entry name" value="DNA gyrase subunit A"/>
    <property type="match status" value="1"/>
</dbReference>
<dbReference type="Pfam" id="PF00521">
    <property type="entry name" value="DNA_topoisoIV"/>
    <property type="match status" value="1"/>
</dbReference>
<dbReference type="GO" id="GO:0006265">
    <property type="term" value="P:DNA topological change"/>
    <property type="evidence" value="ECO:0007669"/>
    <property type="project" value="UniProtKB-UniRule"/>
</dbReference>
<dbReference type="GO" id="GO:0034335">
    <property type="term" value="F:DNA negative supercoiling activity"/>
    <property type="evidence" value="ECO:0007669"/>
    <property type="project" value="UniProtKB-ARBA"/>
</dbReference>
<dbReference type="GO" id="GO:0005737">
    <property type="term" value="C:cytoplasm"/>
    <property type="evidence" value="ECO:0007669"/>
    <property type="project" value="UniProtKB-SubCell"/>
</dbReference>
<dbReference type="GO" id="GO:0003677">
    <property type="term" value="F:DNA binding"/>
    <property type="evidence" value="ECO:0007669"/>
    <property type="project" value="UniProtKB-UniRule"/>
</dbReference>
<dbReference type="NCBIfam" id="NF004043">
    <property type="entry name" value="PRK05560.1"/>
    <property type="match status" value="1"/>
</dbReference>
<gene>
    <name evidence="9" type="primary">gyrA</name>
    <name evidence="13" type="ORF">B9J77_04415</name>
</gene>
<dbReference type="NCBIfam" id="NF004044">
    <property type="entry name" value="PRK05561.1"/>
    <property type="match status" value="1"/>
</dbReference>
<comment type="caution">
    <text evidence="9">Lacks conserved residue(s) required for the propagation of feature annotation.</text>
</comment>
<dbReference type="Gene3D" id="3.30.1360.40">
    <property type="match status" value="1"/>
</dbReference>
<dbReference type="GO" id="GO:0005524">
    <property type="term" value="F:ATP binding"/>
    <property type="evidence" value="ECO:0007669"/>
    <property type="project" value="UniProtKB-UniRule"/>
</dbReference>
<feature type="region of interest" description="Disordered" evidence="11">
    <location>
        <begin position="810"/>
        <end position="830"/>
    </location>
</feature>
<dbReference type="Gene3D" id="3.90.199.10">
    <property type="entry name" value="Topoisomerase II, domain 5"/>
    <property type="match status" value="1"/>
</dbReference>
<evidence type="ECO:0000256" key="6">
    <source>
        <dbReference type="ARBA" id="ARBA00023125"/>
    </source>
</evidence>
<dbReference type="HAMAP" id="MF_01897">
    <property type="entry name" value="GyrA"/>
    <property type="match status" value="1"/>
</dbReference>
<proteinExistence type="inferred from homology"/>
<sequence length="830" mass="92690">MAIQEKSKVVPVYIEDEMKASYLDYAMSVIVGRALPDVRDGLKPVHRRILYAMQDLGMASNRAYKKSARVVGEVLGKYHPHGDTAVYDSMVRMAQNFSCRYPMIDGQGNFGSVDGDAAAAMRYTEVRMSPLSEALLADIEMETVDFTPNFDGTLQEPKFLPARIPNLLVNGTSGIAVGVATNIPPHNLSEVVDGVVRLIDEPEVSIDELGEVVTGPDFPAGGIIFGKSGIKDAYATGKGQIKLWGRASIDEIEGGKERIIVTEIPYQVNKANLLMDIASLMKEKKIEGISALRDESDKDGMRIVIELRRGENGEIVLNKLYKHTQMQSFIGVNMLAICDGRPRLLNLKECLELYLKHRQEVVRRRTQYELSRAEKRAHLLEGLRIALDNLDAVVKAIKESAAVDEAREKLILKFRLTSEQAQAILDMKLQRLTGLERQKINDEYIELIKKMARLQGILASPRQILDIIKDELLEVKKKYGDKRRTDIQEERADFSIEDLIAEENMVITISHAGYVKRLPVSTYRQQQRGGTGVIGVVTKDEDFITGLFIASTHDNLLFFTDKGRVHRLKVYELPQAGRVSKGMAVVNLLKLNPDEKVTALLPIRNFDEGRFIVMVTEQAVIKRVNLALYGHIRKGGIIAINLDDGDYLVNVKLTSGNEKLFIATASGKAIRFPEEEVRVVGRTARGVRGIRLASDDKVVSMEIASEEGTILSVTENGYGKRSLFSEYRLQHRGGKGLININTSERNGRVVGTEGVSIDDEVILISSQGKAIRIPTPRRILSRNTRGVRLIKMQPNDRVVGVVRVIKEEEENKNNGQKKSNKIIIKKKSKK</sequence>
<keyword evidence="6 9" id="KW-0238">DNA-binding</keyword>
<evidence type="ECO:0000256" key="4">
    <source>
        <dbReference type="ARBA" id="ARBA00022840"/>
    </source>
</evidence>
<dbReference type="InterPro" id="IPR006691">
    <property type="entry name" value="GyrA/parC_rep"/>
</dbReference>
<comment type="function">
    <text evidence="9">A type II topoisomerase that negatively supercoils closed circular double-stranded (ds) DNA in an ATP-dependent manner to modulate DNA topology and maintain chromosomes in an underwound state. Negative supercoiling favors strand separation, and DNA replication, transcription, recombination and repair, all of which involve strand separation. Also able to catalyze the interconversion of other topological isomers of dsDNA rings, including catenanes and knotted rings. Type II topoisomerases break and join 2 DNA strands simultaneously in an ATP-dependent manner.</text>
</comment>
<keyword evidence="5 9" id="KW-0799">Topoisomerase</keyword>
<dbReference type="SUPFAM" id="SSF56719">
    <property type="entry name" value="Type II DNA topoisomerase"/>
    <property type="match status" value="1"/>
</dbReference>
<comment type="catalytic activity">
    <reaction evidence="1 9 10">
        <text>ATP-dependent breakage, passage and rejoining of double-stranded DNA.</text>
        <dbReference type="EC" id="5.6.2.2"/>
    </reaction>
</comment>
<name>A0A399FUN5_UNCN2</name>
<dbReference type="InterPro" id="IPR013757">
    <property type="entry name" value="Topo_IIA_A_a_sf"/>
</dbReference>
<evidence type="ECO:0000256" key="11">
    <source>
        <dbReference type="SAM" id="MobiDB-lite"/>
    </source>
</evidence>
<keyword evidence="3 9" id="KW-0547">Nucleotide-binding</keyword>
<dbReference type="NCBIfam" id="TIGR01063">
    <property type="entry name" value="gyrA"/>
    <property type="match status" value="1"/>
</dbReference>
<dbReference type="InterPro" id="IPR035516">
    <property type="entry name" value="Gyrase/topoIV_suA_C"/>
</dbReference>
<keyword evidence="7 9" id="KW-0413">Isomerase</keyword>
<evidence type="ECO:0000256" key="9">
    <source>
        <dbReference type="HAMAP-Rule" id="MF_01897"/>
    </source>
</evidence>
<dbReference type="Gene3D" id="1.10.268.10">
    <property type="entry name" value="Topoisomerase, domain 3"/>
    <property type="match status" value="1"/>
</dbReference>
<evidence type="ECO:0000256" key="1">
    <source>
        <dbReference type="ARBA" id="ARBA00000185"/>
    </source>
</evidence>
<dbReference type="Pfam" id="PF03989">
    <property type="entry name" value="DNA_gyraseA_C"/>
    <property type="match status" value="6"/>
</dbReference>
<dbReference type="PANTHER" id="PTHR43493:SF5">
    <property type="entry name" value="DNA GYRASE SUBUNIT A, CHLOROPLASTIC_MITOCHONDRIAL"/>
    <property type="match status" value="1"/>
</dbReference>
<protein>
    <recommendedName>
        <fullName evidence="9">DNA gyrase subunit A</fullName>
        <ecNumber evidence="9">5.6.2.2</ecNumber>
    </recommendedName>
</protein>
<evidence type="ECO:0000256" key="8">
    <source>
        <dbReference type="ARBA" id="ARBA00063644"/>
    </source>
</evidence>
<evidence type="ECO:0000313" key="14">
    <source>
        <dbReference type="Proteomes" id="UP000266287"/>
    </source>
</evidence>
<dbReference type="CDD" id="cd00187">
    <property type="entry name" value="TOP4c"/>
    <property type="match status" value="1"/>
</dbReference>
<evidence type="ECO:0000256" key="10">
    <source>
        <dbReference type="PROSITE-ProRule" id="PRU01384"/>
    </source>
</evidence>
<evidence type="ECO:0000256" key="5">
    <source>
        <dbReference type="ARBA" id="ARBA00023029"/>
    </source>
</evidence>
<evidence type="ECO:0000256" key="7">
    <source>
        <dbReference type="ARBA" id="ARBA00023235"/>
    </source>
</evidence>
<comment type="subunit">
    <text evidence="9">Heterotetramer, composed of two GyrA and two GyrB chains. In the heterotetramer, GyrA contains the active site tyrosine that forms a transient covalent intermediate with DNA, while GyrB binds cofactors and catalyzes ATP hydrolysis.</text>
</comment>
<feature type="compositionally biased region" description="Basic residues" evidence="11">
    <location>
        <begin position="818"/>
        <end position="830"/>
    </location>
</feature>
<evidence type="ECO:0000256" key="3">
    <source>
        <dbReference type="ARBA" id="ARBA00022741"/>
    </source>
</evidence>
<dbReference type="InterPro" id="IPR050220">
    <property type="entry name" value="Type_II_DNA_Topoisomerases"/>
</dbReference>
<comment type="subcellular location">
    <subcellularLocation>
        <location evidence="9">Cytoplasm</location>
    </subcellularLocation>
</comment>
<dbReference type="PROSITE" id="PS52040">
    <property type="entry name" value="TOPO_IIA"/>
    <property type="match status" value="1"/>
</dbReference>
<dbReference type="SMART" id="SM00434">
    <property type="entry name" value="TOP4c"/>
    <property type="match status" value="1"/>
</dbReference>
<dbReference type="InterPro" id="IPR013758">
    <property type="entry name" value="Topo_IIA_A/C_ab"/>
</dbReference>
<keyword evidence="4 9" id="KW-0067">ATP-binding</keyword>
<comment type="miscellaneous">
    <text evidence="9">Few gyrases are as efficient as E.coli at forming negative supercoils. Not all organisms have 2 type II topoisomerases; in organisms with a single type II topoisomerase this enzyme also has to decatenate newly replicated chromosomes.</text>
</comment>
<comment type="similarity">
    <text evidence="2 9">Belongs to the type II topoisomerase GyrA/ParC subunit family.</text>
</comment>
<evidence type="ECO:0000259" key="12">
    <source>
        <dbReference type="PROSITE" id="PS52040"/>
    </source>
</evidence>
<dbReference type="EMBL" id="NDHY01000011">
    <property type="protein sequence ID" value="RIH99823.1"/>
    <property type="molecule type" value="Genomic_DNA"/>
</dbReference>
<reference evidence="13 14" key="1">
    <citation type="submission" date="2018-08" db="EMBL/GenBank/DDBJ databases">
        <title>Draft genome of candidate division NPL-UPA2 bacterium Unc8 that adapted to ultra-basic serpentinizing groundwater.</title>
        <authorList>
            <person name="Ishii S."/>
            <person name="Suzuki S."/>
            <person name="Nealson K.H."/>
        </authorList>
    </citation>
    <scope>NUCLEOTIDE SEQUENCE [LARGE SCALE GENOMIC DNA]</scope>
    <source>
        <strain evidence="13">Unc8</strain>
    </source>
</reference>
<keyword evidence="9" id="KW-0963">Cytoplasm</keyword>
<accession>A0A399FUN5</accession>
<dbReference type="EC" id="5.6.2.2" evidence="9"/>
<comment type="caution">
    <text evidence="13">The sequence shown here is derived from an EMBL/GenBank/DDBJ whole genome shotgun (WGS) entry which is preliminary data.</text>
</comment>
<dbReference type="GO" id="GO:0006261">
    <property type="term" value="P:DNA-templated DNA replication"/>
    <property type="evidence" value="ECO:0007669"/>
    <property type="project" value="UniProtKB-UniRule"/>
</dbReference>
<dbReference type="InterPro" id="IPR013760">
    <property type="entry name" value="Topo_IIA-like_dom_sf"/>
</dbReference>
<evidence type="ECO:0000313" key="13">
    <source>
        <dbReference type="EMBL" id="RIH99823.1"/>
    </source>
</evidence>
<dbReference type="GO" id="GO:0009330">
    <property type="term" value="C:DNA topoisomerase type II (double strand cut, ATP-hydrolyzing) complex"/>
    <property type="evidence" value="ECO:0007669"/>
    <property type="project" value="TreeGrafter"/>
</dbReference>